<organism evidence="2 3">
    <name type="scientific">Halteria grandinella</name>
    <dbReference type="NCBI Taxonomy" id="5974"/>
    <lineage>
        <taxon>Eukaryota</taxon>
        <taxon>Sar</taxon>
        <taxon>Alveolata</taxon>
        <taxon>Ciliophora</taxon>
        <taxon>Intramacronucleata</taxon>
        <taxon>Spirotrichea</taxon>
        <taxon>Stichotrichia</taxon>
        <taxon>Sporadotrichida</taxon>
        <taxon>Halteriidae</taxon>
        <taxon>Halteria</taxon>
    </lineage>
</organism>
<evidence type="ECO:0000313" key="3">
    <source>
        <dbReference type="Proteomes" id="UP000785679"/>
    </source>
</evidence>
<feature type="compositionally biased region" description="Polar residues" evidence="1">
    <location>
        <begin position="189"/>
        <end position="204"/>
    </location>
</feature>
<feature type="compositionally biased region" description="Low complexity" evidence="1">
    <location>
        <begin position="1"/>
        <end position="15"/>
    </location>
</feature>
<dbReference type="EMBL" id="RRYP01008515">
    <property type="protein sequence ID" value="TNV79723.1"/>
    <property type="molecule type" value="Genomic_DNA"/>
</dbReference>
<evidence type="ECO:0000256" key="1">
    <source>
        <dbReference type="SAM" id="MobiDB-lite"/>
    </source>
</evidence>
<feature type="region of interest" description="Disordered" evidence="1">
    <location>
        <begin position="1"/>
        <end position="40"/>
    </location>
</feature>
<evidence type="ECO:0000313" key="2">
    <source>
        <dbReference type="EMBL" id="TNV79723.1"/>
    </source>
</evidence>
<dbReference type="AlphaFoldDB" id="A0A8J8NRF4"/>
<proteinExistence type="predicted"/>
<sequence length="340" mass="38131">MDNNSDYYNSLSSSSQISKRQKLNTHSDELTSSTNRSRKGVTVYNQEPEVKAIPLFLMESTKACFKTDPERGALFLSTLIEDMDKGGFDHISLTTLKQLKELVLKQQSIQKLSQYIPGLISESQGSCEEEEFIVVAKKKGGAARDSSSGQSDVQEQRNSSDQASVDLRESINSLTLTEKESDSDISYYPPNSQPAKKPTPTKQVATPPPTLVTSSFQVEMYVLKENLESPQLQATLWNEIFKCYARHGEQRIIPKAVRVYNTNYMPVVLMHLFLDVTHFSTTTPALHVKANSTPESQLFTPLDDQRKDKAGLYSQVFKSAIPVGGPLTPTTMFREFEFTY</sequence>
<protein>
    <submittedName>
        <fullName evidence="2">Uncharacterized protein</fullName>
    </submittedName>
</protein>
<feature type="compositionally biased region" description="Polar residues" evidence="1">
    <location>
        <begin position="145"/>
        <end position="163"/>
    </location>
</feature>
<dbReference type="Proteomes" id="UP000785679">
    <property type="component" value="Unassembled WGS sequence"/>
</dbReference>
<name>A0A8J8NRF4_HALGN</name>
<reference evidence="2" key="1">
    <citation type="submission" date="2019-06" db="EMBL/GenBank/DDBJ databases">
        <authorList>
            <person name="Zheng W."/>
        </authorList>
    </citation>
    <scope>NUCLEOTIDE SEQUENCE</scope>
    <source>
        <strain evidence="2">QDHG01</strain>
    </source>
</reference>
<keyword evidence="3" id="KW-1185">Reference proteome</keyword>
<accession>A0A8J8NRF4</accession>
<comment type="caution">
    <text evidence="2">The sequence shown here is derived from an EMBL/GenBank/DDBJ whole genome shotgun (WGS) entry which is preliminary data.</text>
</comment>
<gene>
    <name evidence="2" type="ORF">FGO68_gene3371</name>
</gene>
<feature type="region of interest" description="Disordered" evidence="1">
    <location>
        <begin position="142"/>
        <end position="209"/>
    </location>
</feature>